<proteinExistence type="predicted"/>
<evidence type="ECO:0000313" key="2">
    <source>
        <dbReference type="EMBL" id="KAG9349042.1"/>
    </source>
</evidence>
<feature type="region of interest" description="Disordered" evidence="1">
    <location>
        <begin position="1"/>
        <end position="21"/>
    </location>
</feature>
<evidence type="ECO:0000313" key="3">
    <source>
        <dbReference type="Proteomes" id="UP000824540"/>
    </source>
</evidence>
<feature type="compositionally biased region" description="Basic residues" evidence="1">
    <location>
        <begin position="1"/>
        <end position="11"/>
    </location>
</feature>
<dbReference type="AlphaFoldDB" id="A0A8T2PHE5"/>
<feature type="region of interest" description="Disordered" evidence="1">
    <location>
        <begin position="64"/>
        <end position="85"/>
    </location>
</feature>
<name>A0A8T2PHE5_9TELE</name>
<dbReference type="Proteomes" id="UP000824540">
    <property type="component" value="Unassembled WGS sequence"/>
</dbReference>
<feature type="compositionally biased region" description="Basic and acidic residues" evidence="1">
    <location>
        <begin position="69"/>
        <end position="85"/>
    </location>
</feature>
<protein>
    <submittedName>
        <fullName evidence="2">Uncharacterized protein</fullName>
    </submittedName>
</protein>
<reference evidence="2" key="1">
    <citation type="thesis" date="2021" institute="BYU ScholarsArchive" country="Provo, UT, USA">
        <title>Applications of and Algorithms for Genome Assembly and Genomic Analyses with an Emphasis on Marine Teleosts.</title>
        <authorList>
            <person name="Pickett B.D."/>
        </authorList>
    </citation>
    <scope>NUCLEOTIDE SEQUENCE</scope>
    <source>
        <strain evidence="2">HI-2016</strain>
    </source>
</reference>
<organism evidence="2 3">
    <name type="scientific">Albula glossodonta</name>
    <name type="common">roundjaw bonefish</name>
    <dbReference type="NCBI Taxonomy" id="121402"/>
    <lineage>
        <taxon>Eukaryota</taxon>
        <taxon>Metazoa</taxon>
        <taxon>Chordata</taxon>
        <taxon>Craniata</taxon>
        <taxon>Vertebrata</taxon>
        <taxon>Euteleostomi</taxon>
        <taxon>Actinopterygii</taxon>
        <taxon>Neopterygii</taxon>
        <taxon>Teleostei</taxon>
        <taxon>Albuliformes</taxon>
        <taxon>Albulidae</taxon>
        <taxon>Albula</taxon>
    </lineage>
</organism>
<comment type="caution">
    <text evidence="2">The sequence shown here is derived from an EMBL/GenBank/DDBJ whole genome shotgun (WGS) entry which is preliminary data.</text>
</comment>
<keyword evidence="3" id="KW-1185">Reference proteome</keyword>
<accession>A0A8T2PHE5</accession>
<evidence type="ECO:0000256" key="1">
    <source>
        <dbReference type="SAM" id="MobiDB-lite"/>
    </source>
</evidence>
<dbReference type="EMBL" id="JAFBMS010000010">
    <property type="protein sequence ID" value="KAG9349042.1"/>
    <property type="molecule type" value="Genomic_DNA"/>
</dbReference>
<gene>
    <name evidence="2" type="ORF">JZ751_029360</name>
</gene>
<sequence>MMLYKRHRKNRTVWSGHHGDSELHERQDRHVIYLRHPRPRPRPLQVPFILEVIPLGYQTPRPWQLTAGNERERERRGSEGVRGGEKSWVGGCYKYQRSET</sequence>